<reference evidence="6" key="1">
    <citation type="journal article" date="2014" name="Genome Biol. Evol.">
        <title>Pangenome evidence for extensive interdomain horizontal transfer affecting lineage core and shell genes in uncultured planktonic thaumarchaeota and euryarchaeota.</title>
        <authorList>
            <person name="Deschamps P."/>
            <person name="Zivanovic Y."/>
            <person name="Moreira D."/>
            <person name="Rodriguez-Valera F."/>
            <person name="Lopez-Garcia P."/>
        </authorList>
    </citation>
    <scope>NUCLEOTIDE SEQUENCE</scope>
</reference>
<name>A0A075H638_9ARCH</name>
<feature type="binding site" evidence="5">
    <location>
        <position position="109"/>
    </location>
    <ligand>
        <name>Mg(2+)</name>
        <dbReference type="ChEBI" id="CHEBI:18420"/>
        <label>1</label>
        <note>catalytic</note>
    </ligand>
</feature>
<dbReference type="GO" id="GO:0046872">
    <property type="term" value="F:metal ion binding"/>
    <property type="evidence" value="ECO:0007669"/>
    <property type="project" value="UniProtKB-KW"/>
</dbReference>
<proteinExistence type="predicted"/>
<evidence type="ECO:0000256" key="5">
    <source>
        <dbReference type="PIRSR" id="PIRSR600760-2"/>
    </source>
</evidence>
<keyword evidence="4 5" id="KW-0460">Magnesium</keyword>
<dbReference type="Pfam" id="PF00459">
    <property type="entry name" value="Inositol_P"/>
    <property type="match status" value="1"/>
</dbReference>
<comment type="cofactor">
    <cofactor evidence="1 5">
        <name>Mg(2+)</name>
        <dbReference type="ChEBI" id="CHEBI:18420"/>
    </cofactor>
</comment>
<dbReference type="EMBL" id="KF900895">
    <property type="protein sequence ID" value="AIF10600.1"/>
    <property type="molecule type" value="Genomic_DNA"/>
</dbReference>
<dbReference type="GO" id="GO:0007165">
    <property type="term" value="P:signal transduction"/>
    <property type="evidence" value="ECO:0007669"/>
    <property type="project" value="TreeGrafter"/>
</dbReference>
<dbReference type="PRINTS" id="PR00377">
    <property type="entry name" value="IMPHPHTASES"/>
</dbReference>
<dbReference type="InterPro" id="IPR000760">
    <property type="entry name" value="Inositol_monophosphatase-like"/>
</dbReference>
<dbReference type="AlphaFoldDB" id="A0A075H638"/>
<dbReference type="FunFam" id="3.30.540.10:FF:000027">
    <property type="entry name" value="Fructose-1,6-bisphosphatase/inositol-1-monophosphatase"/>
    <property type="match status" value="1"/>
</dbReference>
<dbReference type="FunFam" id="3.40.190.80:FF:000020">
    <property type="entry name" value="Fructose-1,6-bisphosphatase/inositol-1-monophosphatase"/>
    <property type="match status" value="1"/>
</dbReference>
<evidence type="ECO:0000256" key="2">
    <source>
        <dbReference type="ARBA" id="ARBA00022723"/>
    </source>
</evidence>
<dbReference type="GO" id="GO:0008934">
    <property type="term" value="F:inositol monophosphate 1-phosphatase activity"/>
    <property type="evidence" value="ECO:0007669"/>
    <property type="project" value="TreeGrafter"/>
</dbReference>
<dbReference type="Gene3D" id="3.30.540.10">
    <property type="entry name" value="Fructose-1,6-Bisphosphatase, subunit A, domain 1"/>
    <property type="match status" value="1"/>
</dbReference>
<evidence type="ECO:0000313" key="6">
    <source>
        <dbReference type="EMBL" id="AIF10600.1"/>
    </source>
</evidence>
<evidence type="ECO:0000256" key="3">
    <source>
        <dbReference type="ARBA" id="ARBA00022801"/>
    </source>
</evidence>
<protein>
    <submittedName>
        <fullName evidence="6">Inositol-phosphate phosphatase (IMPA, suhB)</fullName>
        <ecNumber evidence="6">3.1.3.25</ecNumber>
    </submittedName>
</protein>
<dbReference type="PANTHER" id="PTHR20854">
    <property type="entry name" value="INOSITOL MONOPHOSPHATASE"/>
    <property type="match status" value="1"/>
</dbReference>
<organism evidence="6">
    <name type="scientific">uncultured marine thaumarchaeote KM3_46_G10</name>
    <dbReference type="NCBI Taxonomy" id="1456161"/>
    <lineage>
        <taxon>Archaea</taxon>
        <taxon>Nitrososphaerota</taxon>
        <taxon>environmental samples</taxon>
    </lineage>
</organism>
<gene>
    <name evidence="6" type="primary">IMPA</name>
    <name evidence="6" type="synonym">suhB</name>
</gene>
<keyword evidence="3 6" id="KW-0378">Hydrolase</keyword>
<feature type="binding site" evidence="5">
    <location>
        <position position="91"/>
    </location>
    <ligand>
        <name>Mg(2+)</name>
        <dbReference type="ChEBI" id="CHEBI:18420"/>
        <label>1</label>
        <note>catalytic</note>
    </ligand>
</feature>
<dbReference type="PANTHER" id="PTHR20854:SF4">
    <property type="entry name" value="INOSITOL-1-MONOPHOSPHATASE-RELATED"/>
    <property type="match status" value="1"/>
</dbReference>
<keyword evidence="2 5" id="KW-0479">Metal-binding</keyword>
<feature type="binding site" evidence="5">
    <location>
        <position position="112"/>
    </location>
    <ligand>
        <name>Mg(2+)</name>
        <dbReference type="ChEBI" id="CHEBI:18420"/>
        <label>1</label>
        <note>catalytic</note>
    </ligand>
</feature>
<dbReference type="GO" id="GO:0006020">
    <property type="term" value="P:inositol metabolic process"/>
    <property type="evidence" value="ECO:0007669"/>
    <property type="project" value="TreeGrafter"/>
</dbReference>
<dbReference type="Gene3D" id="3.40.190.80">
    <property type="match status" value="1"/>
</dbReference>
<dbReference type="SUPFAM" id="SSF56655">
    <property type="entry name" value="Carbohydrate phosphatase"/>
    <property type="match status" value="1"/>
</dbReference>
<evidence type="ECO:0000256" key="4">
    <source>
        <dbReference type="ARBA" id="ARBA00022842"/>
    </source>
</evidence>
<evidence type="ECO:0000256" key="1">
    <source>
        <dbReference type="ARBA" id="ARBA00001946"/>
    </source>
</evidence>
<feature type="binding site" evidence="5">
    <location>
        <position position="111"/>
    </location>
    <ligand>
        <name>Mg(2+)</name>
        <dbReference type="ChEBI" id="CHEBI:18420"/>
        <label>1</label>
        <note>catalytic</note>
    </ligand>
</feature>
<sequence>MNKDVFKKSQNVIQLKLSTNFEITMNTNQILREASKRIYEAVKDMSGTEKAAGDFGRGAGGDISRNIDITAETTVLDYLKEIKFECIVLGEECGRVELSDNPKGYVIMDAIDGSANAVRGVPFFCSSLAFATEDKLSSITDGVITNLSTGQMYWASRGEGAFLDEKQITVHKETPLYKIVGVNTSGASQEIMKKLQPVFENHSHTRHFGANALEMAMFAQGLMDIFIDLRDKIRIQDIAAGYIIVKEAGGLLLDSEFKSLDANLGYETRVSFVAAANQEILDDIFPNKD</sequence>
<accession>A0A075H638</accession>
<dbReference type="EC" id="3.1.3.25" evidence="6"/>
<feature type="binding site" evidence="5">
    <location>
        <position position="237"/>
    </location>
    <ligand>
        <name>Mg(2+)</name>
        <dbReference type="ChEBI" id="CHEBI:18420"/>
        <label>1</label>
        <note>catalytic</note>
    </ligand>
</feature>